<dbReference type="Proteomes" id="UP000028531">
    <property type="component" value="Unassembled WGS sequence"/>
</dbReference>
<feature type="signal peptide" evidence="1">
    <location>
        <begin position="1"/>
        <end position="22"/>
    </location>
</feature>
<dbReference type="AlphaFoldDB" id="A0A084JY21"/>
<name>A0A084JY21_NONUL</name>
<keyword evidence="1" id="KW-0732">Signal</keyword>
<evidence type="ECO:0000256" key="1">
    <source>
        <dbReference type="SAM" id="SignalP"/>
    </source>
</evidence>
<dbReference type="EMBL" id="JPJI01000026">
    <property type="protein sequence ID" value="KEZ93855.1"/>
    <property type="molecule type" value="Genomic_DNA"/>
</dbReference>
<organism evidence="2 4">
    <name type="scientific">Nonlabens ulvanivorans</name>
    <name type="common">Persicivirga ulvanivorans</name>
    <dbReference type="NCBI Taxonomy" id="906888"/>
    <lineage>
        <taxon>Bacteria</taxon>
        <taxon>Pseudomonadati</taxon>
        <taxon>Bacteroidota</taxon>
        <taxon>Flavobacteriia</taxon>
        <taxon>Flavobacteriales</taxon>
        <taxon>Flavobacteriaceae</taxon>
        <taxon>Nonlabens</taxon>
    </lineage>
</organism>
<evidence type="ECO:0000313" key="5">
    <source>
        <dbReference type="Proteomes" id="UP000239997"/>
    </source>
</evidence>
<evidence type="ECO:0000313" key="2">
    <source>
        <dbReference type="EMBL" id="KEZ93855.1"/>
    </source>
</evidence>
<evidence type="ECO:0000313" key="4">
    <source>
        <dbReference type="Proteomes" id="UP000028531"/>
    </source>
</evidence>
<keyword evidence="5" id="KW-1185">Reference proteome</keyword>
<proteinExistence type="predicted"/>
<dbReference type="SUPFAM" id="SSF56925">
    <property type="entry name" value="OMPA-like"/>
    <property type="match status" value="1"/>
</dbReference>
<evidence type="ECO:0000313" key="3">
    <source>
        <dbReference type="EMBL" id="PRX14462.1"/>
    </source>
</evidence>
<gene>
    <name evidence="2" type="ORF">IL45_06565</name>
    <name evidence="3" type="ORF">LY02_01492</name>
</gene>
<comment type="caution">
    <text evidence="2">The sequence shown here is derived from an EMBL/GenBank/DDBJ whole genome shotgun (WGS) entry which is preliminary data.</text>
</comment>
<reference evidence="3 5" key="2">
    <citation type="submission" date="2018-03" db="EMBL/GenBank/DDBJ databases">
        <title>Genomic Encyclopedia of Archaeal and Bacterial Type Strains, Phase II (KMG-II): from individual species to whole genera.</title>
        <authorList>
            <person name="Goeker M."/>
        </authorList>
    </citation>
    <scope>NUCLEOTIDE SEQUENCE [LARGE SCALE GENOMIC DNA]</scope>
    <source>
        <strain evidence="3 5">DSM 22727</strain>
    </source>
</reference>
<evidence type="ECO:0008006" key="6">
    <source>
        <dbReference type="Google" id="ProtNLM"/>
    </source>
</evidence>
<dbReference type="EMBL" id="PVNA01000002">
    <property type="protein sequence ID" value="PRX14462.1"/>
    <property type="molecule type" value="Genomic_DNA"/>
</dbReference>
<protein>
    <recommendedName>
        <fullName evidence="6">Outer membrane protein beta-barrel domain-containing protein</fullName>
    </recommendedName>
</protein>
<accession>A0A084JY21</accession>
<dbReference type="Proteomes" id="UP000239997">
    <property type="component" value="Unassembled WGS sequence"/>
</dbReference>
<sequence length="197" mass="22443">MMKNKFFAAMLLAFSSVLLTSAQEKRSTDLSCLFPEPKSWDFGIQVNQGLERSSYSNFQGTGGFSQTDGITRLAFFAQYQINKNSNLKMELSAGLYYRLASTISIQYGYQFAPRWTAYGGLAVEYAGSYNFYDSRENNPQYRSIMPRFQLGVRYQASKSIFIDLRYEGDILKRTQLQNLSTSRGRINTVTLGMGIKF</sequence>
<dbReference type="InterPro" id="IPR011250">
    <property type="entry name" value="OMP/PagP_B-barrel"/>
</dbReference>
<reference evidence="2 4" key="1">
    <citation type="submission" date="2014-07" db="EMBL/GenBank/DDBJ databases">
        <title>Draft genome sequence of Nonlabens ulvanivorans, an ulvan degrading bacterium.</title>
        <authorList>
            <person name="Kopel M."/>
            <person name="Helbert W."/>
            <person name="Henrissat B."/>
            <person name="Doniger T."/>
            <person name="Banin E."/>
        </authorList>
    </citation>
    <scope>NUCLEOTIDE SEQUENCE [LARGE SCALE GENOMIC DNA]</scope>
    <source>
        <strain evidence="2 4">PLR</strain>
    </source>
</reference>
<feature type="chain" id="PRO_5001777699" description="Outer membrane protein beta-barrel domain-containing protein" evidence="1">
    <location>
        <begin position="23"/>
        <end position="197"/>
    </location>
</feature>